<gene>
    <name evidence="1" type="ORF">RKE40_06760</name>
</gene>
<keyword evidence="2" id="KW-1185">Reference proteome</keyword>
<accession>A0ABU3S490</accession>
<evidence type="ECO:0000313" key="1">
    <source>
        <dbReference type="EMBL" id="MDU0339572.1"/>
    </source>
</evidence>
<dbReference type="EMBL" id="JAWDID010000007">
    <property type="protein sequence ID" value="MDU0339572.1"/>
    <property type="molecule type" value="Genomic_DNA"/>
</dbReference>
<sequence length="241" mass="27369">MTMRLDDLRDDGCRWCGGEIELERPHAIKRVYCSDDCRIRHGHDLVRIARIEARQNRHCERCSQPLAISLKAGTIYCSAICARDDSNEREKLGRLDDKAKVKRFCARCNEPIPASRRAEAIYCSASCKRRVLNAAWRQRSRERAPGEAPRREPVACRWCAAMFVPRRTDPTPVLCSLSCNMAERRARAATPGLLSCVICSAEYRPKAGCLPRRTCSEPCRQLLRTGSRRANRATITCEAIF</sequence>
<reference evidence="1 2" key="1">
    <citation type="submission" date="2023-09" db="EMBL/GenBank/DDBJ databases">
        <title>Whole genome shotgun sequencing (WGS) of Bosea sp. ZW T0_25, isolated from stored onions (Allium cepa).</title>
        <authorList>
            <person name="Stoll D.A."/>
            <person name="Huch M."/>
        </authorList>
    </citation>
    <scope>NUCLEOTIDE SEQUENCE [LARGE SCALE GENOMIC DNA]</scope>
    <source>
        <strain evidence="1 2">ZW T0_25</strain>
    </source>
</reference>
<name>A0ABU3S490_9HYPH</name>
<comment type="caution">
    <text evidence="1">The sequence shown here is derived from an EMBL/GenBank/DDBJ whole genome shotgun (WGS) entry which is preliminary data.</text>
</comment>
<dbReference type="Proteomes" id="UP001254257">
    <property type="component" value="Unassembled WGS sequence"/>
</dbReference>
<dbReference type="RefSeq" id="WP_316017474.1">
    <property type="nucleotide sequence ID" value="NZ_JAWDID010000007.1"/>
</dbReference>
<proteinExistence type="predicted"/>
<evidence type="ECO:0000313" key="2">
    <source>
        <dbReference type="Proteomes" id="UP001254257"/>
    </source>
</evidence>
<organism evidence="1 2">
    <name type="scientific">Bosea rubneri</name>
    <dbReference type="NCBI Taxonomy" id="3075434"/>
    <lineage>
        <taxon>Bacteria</taxon>
        <taxon>Pseudomonadati</taxon>
        <taxon>Pseudomonadota</taxon>
        <taxon>Alphaproteobacteria</taxon>
        <taxon>Hyphomicrobiales</taxon>
        <taxon>Boseaceae</taxon>
        <taxon>Bosea</taxon>
    </lineage>
</organism>
<protein>
    <submittedName>
        <fullName evidence="1">Uncharacterized protein</fullName>
    </submittedName>
</protein>